<evidence type="ECO:0000313" key="3">
    <source>
        <dbReference type="EMBL" id="MBB5350088.1"/>
    </source>
</evidence>
<feature type="transmembrane region" description="Helical" evidence="1">
    <location>
        <begin position="345"/>
        <end position="365"/>
    </location>
</feature>
<reference evidence="3 4" key="1">
    <citation type="submission" date="2020-08" db="EMBL/GenBank/DDBJ databases">
        <title>Genomic Encyclopedia of Type Strains, Phase IV (KMG-IV): sequencing the most valuable type-strain genomes for metagenomic binning, comparative biology and taxonomic classification.</title>
        <authorList>
            <person name="Goeker M."/>
        </authorList>
    </citation>
    <scope>NUCLEOTIDE SEQUENCE [LARGE SCALE GENOMIC DNA]</scope>
    <source>
        <strain evidence="3 4">YC6886</strain>
    </source>
</reference>
<dbReference type="EMBL" id="JACHFD010000001">
    <property type="protein sequence ID" value="MBB5350088.1"/>
    <property type="molecule type" value="Genomic_DNA"/>
</dbReference>
<protein>
    <submittedName>
        <fullName evidence="3">Uncharacterized protein</fullName>
    </submittedName>
</protein>
<proteinExistence type="predicted"/>
<dbReference type="Proteomes" id="UP000557717">
    <property type="component" value="Unassembled WGS sequence"/>
</dbReference>
<evidence type="ECO:0000256" key="2">
    <source>
        <dbReference type="SAM" id="SignalP"/>
    </source>
</evidence>
<keyword evidence="1" id="KW-0472">Membrane</keyword>
<keyword evidence="2" id="KW-0732">Signal</keyword>
<gene>
    <name evidence="3" type="ORF">HNR46_000309</name>
</gene>
<feature type="chain" id="PRO_5033021265" evidence="2">
    <location>
        <begin position="21"/>
        <end position="590"/>
    </location>
</feature>
<comment type="caution">
    <text evidence="3">The sequence shown here is derived from an EMBL/GenBank/DDBJ whole genome shotgun (WGS) entry which is preliminary data.</text>
</comment>
<keyword evidence="1" id="KW-0812">Transmembrane</keyword>
<feature type="signal peptide" evidence="2">
    <location>
        <begin position="1"/>
        <end position="20"/>
    </location>
</feature>
<evidence type="ECO:0000313" key="4">
    <source>
        <dbReference type="Proteomes" id="UP000557717"/>
    </source>
</evidence>
<feature type="transmembrane region" description="Helical" evidence="1">
    <location>
        <begin position="312"/>
        <end position="333"/>
    </location>
</feature>
<keyword evidence="1" id="KW-1133">Transmembrane helix</keyword>
<name>A0A840V5M3_9BACT</name>
<keyword evidence="4" id="KW-1185">Reference proteome</keyword>
<accession>A0A840V5M3</accession>
<dbReference type="AlphaFoldDB" id="A0A840V5M3"/>
<evidence type="ECO:0000256" key="1">
    <source>
        <dbReference type="SAM" id="Phobius"/>
    </source>
</evidence>
<sequence length="590" mass="65135">MRLLPLLFLFLSCLTGALRAQESLFQLVPNPQHPADKTRIQVEALFSRPAPRGFLPVRVTAVNQRKSDGEFGLRSLAVSGNQSKLDSHITLNLSAGQQLTRDLLIPLNTALPYYSEISCSINVEATGSFGDSNGWLQGEWSPRIPAVLLSESLYTPNIGELDKELNSSSGSRSYRTYSFAASFTPARMPTDWRAYSGYDRMILTEVDWNDFDPGARTAILEWCRLGGVIEILRMGDSSANLASLGIEPDTSEPDTSYGYGTILLGNVPNDLRLDAKSMVSRLDQRRANRTQNLDNDYSPTWPLQVQFGSRSFSYGIFIVVLILFGLLVGPINLFKFAKSGQRHRLFITTPIISIATCLILLILIITRDGLGGHGERMALIEVRPDTNENRAYIHQEQVSRSGVLLGSSFDLNEEALISPVPMAPGPWTRLTSDSGGEGLHYSANLKDGSLKLGGDWFRSRSEQGQALQAIVPTRGRIEVRDDAGTPLLSSTFEFPIESVSFVDADGHCWLVENLEAGRPVHAHSISVETNQQRLKNLMNQFTQTHAGILKRAGKRSDHFVAITQQAPAIETFSSIRWNQTTTVLTGPVVR</sequence>
<organism evidence="3 4">
    <name type="scientific">Haloferula luteola</name>
    <dbReference type="NCBI Taxonomy" id="595692"/>
    <lineage>
        <taxon>Bacteria</taxon>
        <taxon>Pseudomonadati</taxon>
        <taxon>Verrucomicrobiota</taxon>
        <taxon>Verrucomicrobiia</taxon>
        <taxon>Verrucomicrobiales</taxon>
        <taxon>Verrucomicrobiaceae</taxon>
        <taxon>Haloferula</taxon>
    </lineage>
</organism>
<dbReference type="RefSeq" id="WP_184015116.1">
    <property type="nucleotide sequence ID" value="NZ_JACHFD010000001.1"/>
</dbReference>